<organism evidence="2 3">
    <name type="scientific">Angomonas deanei</name>
    <dbReference type="NCBI Taxonomy" id="59799"/>
    <lineage>
        <taxon>Eukaryota</taxon>
        <taxon>Discoba</taxon>
        <taxon>Euglenozoa</taxon>
        <taxon>Kinetoplastea</taxon>
        <taxon>Metakinetoplastina</taxon>
        <taxon>Trypanosomatida</taxon>
        <taxon>Trypanosomatidae</taxon>
        <taxon>Strigomonadinae</taxon>
        <taxon>Angomonas</taxon>
    </lineage>
</organism>
<evidence type="ECO:0000256" key="1">
    <source>
        <dbReference type="SAM" id="MobiDB-lite"/>
    </source>
</evidence>
<gene>
    <name evidence="2" type="ORF">ADEAN_001019900</name>
</gene>
<keyword evidence="3" id="KW-1185">Reference proteome</keyword>
<name>A0A7G2CWM1_9TRYP</name>
<evidence type="ECO:0000313" key="3">
    <source>
        <dbReference type="Proteomes" id="UP000515908"/>
    </source>
</evidence>
<dbReference type="Proteomes" id="UP000515908">
    <property type="component" value="Chromosome 27"/>
</dbReference>
<protein>
    <submittedName>
        <fullName evidence="2">Uncharacterized protein</fullName>
    </submittedName>
</protein>
<feature type="compositionally biased region" description="Polar residues" evidence="1">
    <location>
        <begin position="109"/>
        <end position="120"/>
    </location>
</feature>
<proteinExistence type="predicted"/>
<dbReference type="VEuPathDB" id="TriTrypDB:ADEAN_001019900"/>
<feature type="region of interest" description="Disordered" evidence="1">
    <location>
        <begin position="97"/>
        <end position="120"/>
    </location>
</feature>
<dbReference type="AlphaFoldDB" id="A0A7G2CWM1"/>
<evidence type="ECO:0000313" key="2">
    <source>
        <dbReference type="EMBL" id="CAD2222652.1"/>
    </source>
</evidence>
<sequence length="262" mass="29306">MRSVAWQSRTSSWESAGWSSSTSARAPIAASTSVCSFSRSTTGSTLNHFDSWFFSVLLSQSTRSSERNWMHSRDTDESSSSSDVWRATSSTSVAHCSKVNNARPHPGVQSETSTHASSTRTKASSFCDSMLARRNVVLDSILWTNRSNVNAAACDDSWCRMTLASVKLTSSKLMYDDEEPTLLRWVYFSISSTMRLLSKFLNSLRSQSLFSLSVTSKWASNDRAGLTNELDCIRRRMSLKGIWEMVALPLLPHLFWVCFIMA</sequence>
<dbReference type="EMBL" id="LR877171">
    <property type="protein sequence ID" value="CAD2222652.1"/>
    <property type="molecule type" value="Genomic_DNA"/>
</dbReference>
<accession>A0A7G2CWM1</accession>
<reference evidence="2 3" key="1">
    <citation type="submission" date="2020-08" db="EMBL/GenBank/DDBJ databases">
        <authorList>
            <person name="Newling K."/>
            <person name="Davey J."/>
            <person name="Forrester S."/>
        </authorList>
    </citation>
    <scope>NUCLEOTIDE SEQUENCE [LARGE SCALE GENOMIC DNA]</scope>
    <source>
        <strain evidence="3">Crithidia deanei Carvalho (ATCC PRA-265)</strain>
    </source>
</reference>